<evidence type="ECO:0000256" key="5">
    <source>
        <dbReference type="ARBA" id="ARBA00023163"/>
    </source>
</evidence>
<dbReference type="GO" id="GO:0000976">
    <property type="term" value="F:transcription cis-regulatory region binding"/>
    <property type="evidence" value="ECO:0007669"/>
    <property type="project" value="TreeGrafter"/>
</dbReference>
<evidence type="ECO:0000256" key="4">
    <source>
        <dbReference type="ARBA" id="ARBA00023125"/>
    </source>
</evidence>
<evidence type="ECO:0000256" key="1">
    <source>
        <dbReference type="ARBA" id="ARBA00022553"/>
    </source>
</evidence>
<organism evidence="8 10">
    <name type="scientific">Odoribacter splanchnicus</name>
    <dbReference type="NCBI Taxonomy" id="28118"/>
    <lineage>
        <taxon>Bacteria</taxon>
        <taxon>Pseudomonadati</taxon>
        <taxon>Bacteroidota</taxon>
        <taxon>Bacteroidia</taxon>
        <taxon>Bacteroidales</taxon>
        <taxon>Odoribacteraceae</taxon>
        <taxon>Odoribacter</taxon>
    </lineage>
</organism>
<dbReference type="GeneID" id="61276711"/>
<dbReference type="GO" id="GO:0006355">
    <property type="term" value="P:regulation of DNA-templated transcription"/>
    <property type="evidence" value="ECO:0007669"/>
    <property type="project" value="InterPro"/>
</dbReference>
<reference evidence="10 11" key="1">
    <citation type="submission" date="2018-08" db="EMBL/GenBank/DDBJ databases">
        <title>A genome reference for cultivated species of the human gut microbiota.</title>
        <authorList>
            <person name="Zou Y."/>
            <person name="Xue W."/>
            <person name="Luo G."/>
        </authorList>
    </citation>
    <scope>NUCLEOTIDE SEQUENCE [LARGE SCALE GENOMIC DNA]</scope>
    <source>
        <strain evidence="8 10">AF14-6AC</strain>
        <strain evidence="9 11">OF03-11</strain>
    </source>
</reference>
<dbReference type="Pfam" id="PF00072">
    <property type="entry name" value="Response_reg"/>
    <property type="match status" value="1"/>
</dbReference>
<dbReference type="InterPro" id="IPR036388">
    <property type="entry name" value="WH-like_DNA-bd_sf"/>
</dbReference>
<dbReference type="Proteomes" id="UP000283426">
    <property type="component" value="Unassembled WGS sequence"/>
</dbReference>
<dbReference type="Pfam" id="PF00486">
    <property type="entry name" value="Trans_reg_C"/>
    <property type="match status" value="1"/>
</dbReference>
<dbReference type="EMBL" id="QRYW01000066">
    <property type="protein sequence ID" value="RGV17703.1"/>
    <property type="molecule type" value="Genomic_DNA"/>
</dbReference>
<keyword evidence="1 6" id="KW-0597">Phosphoprotein</keyword>
<evidence type="ECO:0000256" key="2">
    <source>
        <dbReference type="ARBA" id="ARBA00023012"/>
    </source>
</evidence>
<dbReference type="OMA" id="EMVWDIN"/>
<dbReference type="SMART" id="SM00862">
    <property type="entry name" value="Trans_reg_C"/>
    <property type="match status" value="1"/>
</dbReference>
<dbReference type="SMART" id="SM00448">
    <property type="entry name" value="REC"/>
    <property type="match status" value="1"/>
</dbReference>
<dbReference type="EMBL" id="QSCO01000010">
    <property type="protein sequence ID" value="RGY06877.1"/>
    <property type="molecule type" value="Genomic_DNA"/>
</dbReference>
<dbReference type="PANTHER" id="PTHR48111:SF1">
    <property type="entry name" value="TWO-COMPONENT RESPONSE REGULATOR ORR33"/>
    <property type="match status" value="1"/>
</dbReference>
<evidence type="ECO:0000313" key="9">
    <source>
        <dbReference type="EMBL" id="RGY06877.1"/>
    </source>
</evidence>
<comment type="caution">
    <text evidence="8">The sequence shown here is derived from an EMBL/GenBank/DDBJ whole genome shotgun (WGS) entry which is preliminary data.</text>
</comment>
<evidence type="ECO:0000313" key="11">
    <source>
        <dbReference type="Proteomes" id="UP000284434"/>
    </source>
</evidence>
<keyword evidence="3" id="KW-0805">Transcription regulation</keyword>
<dbReference type="Gene3D" id="3.40.50.2300">
    <property type="match status" value="1"/>
</dbReference>
<keyword evidence="5" id="KW-0804">Transcription</keyword>
<dbReference type="AlphaFoldDB" id="A0A412W1W6"/>
<feature type="domain" description="Response regulatory" evidence="7">
    <location>
        <begin position="31"/>
        <end position="145"/>
    </location>
</feature>
<dbReference type="Proteomes" id="UP000284434">
    <property type="component" value="Unassembled WGS sequence"/>
</dbReference>
<dbReference type="Gene3D" id="1.10.10.10">
    <property type="entry name" value="Winged helix-like DNA-binding domain superfamily/Winged helix DNA-binding domain"/>
    <property type="match status" value="1"/>
</dbReference>
<dbReference type="PANTHER" id="PTHR48111">
    <property type="entry name" value="REGULATOR OF RPOS"/>
    <property type="match status" value="1"/>
</dbReference>
<dbReference type="CDD" id="cd17574">
    <property type="entry name" value="REC_OmpR"/>
    <property type="match status" value="1"/>
</dbReference>
<proteinExistence type="predicted"/>
<evidence type="ECO:0000313" key="10">
    <source>
        <dbReference type="Proteomes" id="UP000283426"/>
    </source>
</evidence>
<dbReference type="SUPFAM" id="SSF52172">
    <property type="entry name" value="CheY-like"/>
    <property type="match status" value="1"/>
</dbReference>
<sequence>MFTKEVFVQKTRRWENNIYYKMAKSYSMSGKILYAEDDFLTREIVGEKLEEEGYAVVLAKDGKEAWNEFQQNVFDAVILDVDIPVYNGYEVASLIQSENLQIPLIFYSSLTDVEYIKKGFDNGAKVYIVKSGNMEELVVKLKSVLRDNSSRLCYLTEQLSFDTLTNKLFMKGREKVLSTLEGKILAVLCKNPNQLVKKDLLLEIGWNSTDVNWESQLIKTISKLRKLLEECEGINLRNDTRKGYWLLIDSTIKSKNC</sequence>
<evidence type="ECO:0000313" key="8">
    <source>
        <dbReference type="EMBL" id="RGV17703.1"/>
    </source>
</evidence>
<dbReference type="GO" id="GO:0005829">
    <property type="term" value="C:cytosol"/>
    <property type="evidence" value="ECO:0007669"/>
    <property type="project" value="TreeGrafter"/>
</dbReference>
<dbReference type="GO" id="GO:0032993">
    <property type="term" value="C:protein-DNA complex"/>
    <property type="evidence" value="ECO:0007669"/>
    <property type="project" value="TreeGrafter"/>
</dbReference>
<accession>A0A412W1W6</accession>
<evidence type="ECO:0000256" key="6">
    <source>
        <dbReference type="PROSITE-ProRule" id="PRU00169"/>
    </source>
</evidence>
<dbReference type="InterPro" id="IPR039420">
    <property type="entry name" value="WalR-like"/>
</dbReference>
<dbReference type="PROSITE" id="PS50110">
    <property type="entry name" value="RESPONSE_REGULATORY"/>
    <property type="match status" value="1"/>
</dbReference>
<evidence type="ECO:0000259" key="7">
    <source>
        <dbReference type="PROSITE" id="PS50110"/>
    </source>
</evidence>
<dbReference type="RefSeq" id="WP_013613623.1">
    <property type="nucleotide sequence ID" value="NZ_JADMYR010000043.1"/>
</dbReference>
<keyword evidence="2" id="KW-0902">Two-component regulatory system</keyword>
<evidence type="ECO:0000256" key="3">
    <source>
        <dbReference type="ARBA" id="ARBA00023015"/>
    </source>
</evidence>
<feature type="modified residue" description="4-aspartylphosphate" evidence="6">
    <location>
        <position position="80"/>
    </location>
</feature>
<dbReference type="InterPro" id="IPR011006">
    <property type="entry name" value="CheY-like_superfamily"/>
</dbReference>
<dbReference type="InterPro" id="IPR001867">
    <property type="entry name" value="OmpR/PhoB-type_DNA-bd"/>
</dbReference>
<dbReference type="GO" id="GO:0000156">
    <property type="term" value="F:phosphorelay response regulator activity"/>
    <property type="evidence" value="ECO:0007669"/>
    <property type="project" value="TreeGrafter"/>
</dbReference>
<keyword evidence="4 8" id="KW-0238">DNA-binding</keyword>
<protein>
    <submittedName>
        <fullName evidence="8">DNA-binding response regulator</fullName>
    </submittedName>
</protein>
<gene>
    <name evidence="8" type="ORF">DWW24_20935</name>
    <name evidence="9" type="ORF">DXA53_08475</name>
</gene>
<name>A0A412W1W6_9BACT</name>
<dbReference type="InterPro" id="IPR001789">
    <property type="entry name" value="Sig_transdc_resp-reg_receiver"/>
</dbReference>